<reference evidence="14" key="2">
    <citation type="submission" date="2021-04" db="EMBL/GenBank/DDBJ databases">
        <title>Genome-wide patterns of bracovirus chromosomal integration into multiple host tissues during parasitism.</title>
        <authorList>
            <person name="Chebbi M.A.C."/>
        </authorList>
    </citation>
    <scope>NUCLEOTIDE SEQUENCE</scope>
    <source>
        <tissue evidence="14">Whole body</tissue>
    </source>
</reference>
<evidence type="ECO:0000256" key="1">
    <source>
        <dbReference type="ARBA" id="ARBA00004123"/>
    </source>
</evidence>
<dbReference type="InterPro" id="IPR012934">
    <property type="entry name" value="Znf_AD"/>
</dbReference>
<feature type="domain" description="C2H2-type" evidence="12">
    <location>
        <begin position="498"/>
        <end position="525"/>
    </location>
</feature>
<organism evidence="14 15">
    <name type="scientific">Cotesia typhae</name>
    <dbReference type="NCBI Taxonomy" id="2053667"/>
    <lineage>
        <taxon>Eukaryota</taxon>
        <taxon>Metazoa</taxon>
        <taxon>Ecdysozoa</taxon>
        <taxon>Arthropoda</taxon>
        <taxon>Hexapoda</taxon>
        <taxon>Insecta</taxon>
        <taxon>Pterygota</taxon>
        <taxon>Neoptera</taxon>
        <taxon>Endopterygota</taxon>
        <taxon>Hymenoptera</taxon>
        <taxon>Apocrita</taxon>
        <taxon>Ichneumonoidea</taxon>
        <taxon>Braconidae</taxon>
        <taxon>Microgastrinae</taxon>
        <taxon>Cotesia</taxon>
    </lineage>
</organism>
<dbReference type="Pfam" id="PF07776">
    <property type="entry name" value="zf-AD"/>
    <property type="match status" value="1"/>
</dbReference>
<comment type="subcellular location">
    <subcellularLocation>
        <location evidence="1">Nucleus</location>
    </subcellularLocation>
</comment>
<proteinExistence type="predicted"/>
<keyword evidence="15" id="KW-1185">Reference proteome</keyword>
<keyword evidence="5 11" id="KW-0862">Zinc</keyword>
<evidence type="ECO:0000256" key="4">
    <source>
        <dbReference type="ARBA" id="ARBA00022771"/>
    </source>
</evidence>
<dbReference type="AlphaFoldDB" id="A0A8J5QNE5"/>
<keyword evidence="7" id="KW-0238">DNA-binding</keyword>
<protein>
    <submittedName>
        <fullName evidence="14">Uncharacterized protein</fullName>
    </submittedName>
</protein>
<evidence type="ECO:0000256" key="11">
    <source>
        <dbReference type="PROSITE-ProRule" id="PRU01263"/>
    </source>
</evidence>
<dbReference type="SMART" id="SM00868">
    <property type="entry name" value="zf-AD"/>
    <property type="match status" value="1"/>
</dbReference>
<dbReference type="PROSITE" id="PS00028">
    <property type="entry name" value="ZINC_FINGER_C2H2_1"/>
    <property type="match status" value="7"/>
</dbReference>
<feature type="binding site" evidence="11">
    <location>
        <position position="10"/>
    </location>
    <ligand>
        <name>Zn(2+)</name>
        <dbReference type="ChEBI" id="CHEBI:29105"/>
    </ligand>
</feature>
<dbReference type="GO" id="GO:0008270">
    <property type="term" value="F:zinc ion binding"/>
    <property type="evidence" value="ECO:0007669"/>
    <property type="project" value="UniProtKB-UniRule"/>
</dbReference>
<feature type="domain" description="ZAD" evidence="13">
    <location>
        <begin position="8"/>
        <end position="83"/>
    </location>
</feature>
<feature type="binding site" evidence="11">
    <location>
        <position position="59"/>
    </location>
    <ligand>
        <name>Zn(2+)</name>
        <dbReference type="ChEBI" id="CHEBI:29105"/>
    </ligand>
</feature>
<dbReference type="GO" id="GO:0005634">
    <property type="term" value="C:nucleus"/>
    <property type="evidence" value="ECO:0007669"/>
    <property type="project" value="UniProtKB-SubCell"/>
</dbReference>
<dbReference type="InterPro" id="IPR013087">
    <property type="entry name" value="Znf_C2H2_type"/>
</dbReference>
<evidence type="ECO:0000259" key="13">
    <source>
        <dbReference type="PROSITE" id="PS51915"/>
    </source>
</evidence>
<feature type="domain" description="C2H2-type" evidence="12">
    <location>
        <begin position="413"/>
        <end position="440"/>
    </location>
</feature>
<dbReference type="Pfam" id="PF13894">
    <property type="entry name" value="zf-C2H2_4"/>
    <property type="match status" value="1"/>
</dbReference>
<dbReference type="Proteomes" id="UP000729913">
    <property type="component" value="Unassembled WGS sequence"/>
</dbReference>
<dbReference type="PANTHER" id="PTHR24384">
    <property type="entry name" value="FINGER PUTATIVE TRANSCRIPTION FACTOR FAMILY-RELATED"/>
    <property type="match status" value="1"/>
</dbReference>
<keyword evidence="2 11" id="KW-0479">Metal-binding</keyword>
<evidence type="ECO:0000256" key="8">
    <source>
        <dbReference type="ARBA" id="ARBA00023163"/>
    </source>
</evidence>
<evidence type="ECO:0000256" key="10">
    <source>
        <dbReference type="PROSITE-ProRule" id="PRU00042"/>
    </source>
</evidence>
<keyword evidence="8" id="KW-0804">Transcription</keyword>
<dbReference type="SMART" id="SM00355">
    <property type="entry name" value="ZnF_C2H2"/>
    <property type="match status" value="9"/>
</dbReference>
<dbReference type="Pfam" id="PF00096">
    <property type="entry name" value="zf-C2H2"/>
    <property type="match status" value="2"/>
</dbReference>
<dbReference type="GO" id="GO:0000978">
    <property type="term" value="F:RNA polymerase II cis-regulatory region sequence-specific DNA binding"/>
    <property type="evidence" value="ECO:0007669"/>
    <property type="project" value="TreeGrafter"/>
</dbReference>
<dbReference type="InterPro" id="IPR050752">
    <property type="entry name" value="C2H2-ZF_domain"/>
</dbReference>
<feature type="binding site" evidence="11">
    <location>
        <position position="13"/>
    </location>
    <ligand>
        <name>Zn(2+)</name>
        <dbReference type="ChEBI" id="CHEBI:29105"/>
    </ligand>
</feature>
<feature type="domain" description="C2H2-type" evidence="12">
    <location>
        <begin position="233"/>
        <end position="260"/>
    </location>
</feature>
<dbReference type="Pfam" id="PF12874">
    <property type="entry name" value="zf-met"/>
    <property type="match status" value="1"/>
</dbReference>
<feature type="domain" description="C2H2-type" evidence="12">
    <location>
        <begin position="382"/>
        <end position="410"/>
    </location>
</feature>
<sequence length="626" mass="71903">MAPLDWSGSCRLCSEKKTEMFEIFGEEGIRRRVAQKLRVCLPVMVYKSDPLPKKICQFCAARLDDVYEFREYCLSVYKNMHFKLLASKNLTAVKMFLDAMSASPDPCQVRLCMIKQRAPPPLVPLPAKFAPVREKEAEPMVELPCEVQIKEEPADADLDKLDFESGVGDSDHSLADASTVGENGCLDEKQTKLCHRDKNEIKSEPYQKIHDLMQNHVNLDAVKREPNDGIKSLVCPTCGKICTQQSALSNHMRTHEPKKHKCDICGRSFGLFIRLAAHKLSEHNQQPPMKPKISTIEQEEALNDEREAREREVRTKDRCRTFSETLDKDELDEERPAKRTSLNTNVNKNVARCGICQQWFNDHTTMLNHLQTHSDNLNIKNFNCSSCKKTFREKWQLQRHEVLSHKRAKVVTYDCSVCNKPFTEKSQLENHEKIHVVDRTYRCAKCDKIFFKELSLITHQCARVPQFGKNNSPSKLLTTKESSSTAPTISPGNQIKKLKCPKCPATFDTSQLRNLHIRIHIEPKVQNTDDVKPMPKLKPESFFSEPDDKPEEQNYTVPLKRTLIRTSGGYRCGVCQSPFVLRDLAVAHLRSAHPMMPYQCPYCKQRFTTQYEFSHHIKTSHPNESE</sequence>
<feature type="domain" description="C2H2-type" evidence="12">
    <location>
        <begin position="260"/>
        <end position="288"/>
    </location>
</feature>
<accession>A0A8J5QNE5</accession>
<evidence type="ECO:0000256" key="9">
    <source>
        <dbReference type="ARBA" id="ARBA00023242"/>
    </source>
</evidence>
<dbReference type="FunFam" id="3.30.160.60:FF:000446">
    <property type="entry name" value="Zinc finger protein"/>
    <property type="match status" value="1"/>
</dbReference>
<evidence type="ECO:0000256" key="3">
    <source>
        <dbReference type="ARBA" id="ARBA00022737"/>
    </source>
</evidence>
<dbReference type="OrthoDB" id="654211at2759"/>
<evidence type="ECO:0000256" key="7">
    <source>
        <dbReference type="ARBA" id="ARBA00023125"/>
    </source>
</evidence>
<dbReference type="PROSITE" id="PS50157">
    <property type="entry name" value="ZINC_FINGER_C2H2_2"/>
    <property type="match status" value="6"/>
</dbReference>
<evidence type="ECO:0000313" key="15">
    <source>
        <dbReference type="Proteomes" id="UP000729913"/>
    </source>
</evidence>
<feature type="domain" description="C2H2-type" evidence="12">
    <location>
        <begin position="598"/>
        <end position="626"/>
    </location>
</feature>
<evidence type="ECO:0000313" key="14">
    <source>
        <dbReference type="EMBL" id="KAG8037010.1"/>
    </source>
</evidence>
<feature type="binding site" evidence="11">
    <location>
        <position position="56"/>
    </location>
    <ligand>
        <name>Zn(2+)</name>
        <dbReference type="ChEBI" id="CHEBI:29105"/>
    </ligand>
</feature>
<evidence type="ECO:0000256" key="6">
    <source>
        <dbReference type="ARBA" id="ARBA00023015"/>
    </source>
</evidence>
<evidence type="ECO:0000256" key="5">
    <source>
        <dbReference type="ARBA" id="ARBA00022833"/>
    </source>
</evidence>
<keyword evidence="6" id="KW-0805">Transcription regulation</keyword>
<reference evidence="14" key="1">
    <citation type="submission" date="2020-03" db="EMBL/GenBank/DDBJ databases">
        <authorList>
            <person name="Chebbi M.A."/>
            <person name="Drezen J.M."/>
        </authorList>
    </citation>
    <scope>NUCLEOTIDE SEQUENCE</scope>
    <source>
        <tissue evidence="14">Whole body</tissue>
    </source>
</reference>
<evidence type="ECO:0000259" key="12">
    <source>
        <dbReference type="PROSITE" id="PS50157"/>
    </source>
</evidence>
<dbReference type="PROSITE" id="PS51915">
    <property type="entry name" value="ZAD"/>
    <property type="match status" value="1"/>
</dbReference>
<comment type="caution">
    <text evidence="14">The sequence shown here is derived from an EMBL/GenBank/DDBJ whole genome shotgun (WGS) entry which is preliminary data.</text>
</comment>
<dbReference type="GO" id="GO:0000981">
    <property type="term" value="F:DNA-binding transcription factor activity, RNA polymerase II-specific"/>
    <property type="evidence" value="ECO:0007669"/>
    <property type="project" value="TreeGrafter"/>
</dbReference>
<name>A0A8J5QNE5_9HYME</name>
<dbReference type="PANTHER" id="PTHR24384:SF189">
    <property type="entry name" value="C2H2-TYPE DOMAIN-CONTAINING PROTEIN-RELATED"/>
    <property type="match status" value="1"/>
</dbReference>
<evidence type="ECO:0000256" key="2">
    <source>
        <dbReference type="ARBA" id="ARBA00022723"/>
    </source>
</evidence>
<keyword evidence="3" id="KW-0677">Repeat</keyword>
<keyword evidence="9" id="KW-0539">Nucleus</keyword>
<gene>
    <name evidence="14" type="ORF">G9C98_004332</name>
</gene>
<dbReference type="EMBL" id="JAAOIC020000048">
    <property type="protein sequence ID" value="KAG8037010.1"/>
    <property type="molecule type" value="Genomic_DNA"/>
</dbReference>
<keyword evidence="4 10" id="KW-0863">Zinc-finger</keyword>